<protein>
    <submittedName>
        <fullName evidence="4">Site-specific integrase</fullName>
    </submittedName>
</protein>
<accession>A0ABS0RIA9</accession>
<dbReference type="SUPFAM" id="SSF56349">
    <property type="entry name" value="DNA breaking-rejoining enzymes"/>
    <property type="match status" value="1"/>
</dbReference>
<organism evidence="4 5">
    <name type="scientific">Streptomyces javensis</name>
    <dbReference type="NCBI Taxonomy" id="114698"/>
    <lineage>
        <taxon>Bacteria</taxon>
        <taxon>Bacillati</taxon>
        <taxon>Actinomycetota</taxon>
        <taxon>Actinomycetes</taxon>
        <taxon>Kitasatosporales</taxon>
        <taxon>Streptomycetaceae</taxon>
        <taxon>Streptomyces</taxon>
        <taxon>Streptomyces violaceusniger group</taxon>
    </lineage>
</organism>
<dbReference type="Gene3D" id="1.10.443.10">
    <property type="entry name" value="Intergrase catalytic core"/>
    <property type="match status" value="1"/>
</dbReference>
<dbReference type="Proteomes" id="UP000638849">
    <property type="component" value="Unassembled WGS sequence"/>
</dbReference>
<dbReference type="RefSeq" id="WP_198279912.1">
    <property type="nucleotide sequence ID" value="NZ_BAAAIF010000009.1"/>
</dbReference>
<evidence type="ECO:0000313" key="4">
    <source>
        <dbReference type="EMBL" id="MBI0317156.1"/>
    </source>
</evidence>
<dbReference type="InterPro" id="IPR011010">
    <property type="entry name" value="DNA_brk_join_enz"/>
</dbReference>
<evidence type="ECO:0000313" key="5">
    <source>
        <dbReference type="Proteomes" id="UP000638849"/>
    </source>
</evidence>
<dbReference type="InterPro" id="IPR050090">
    <property type="entry name" value="Tyrosine_recombinase_XerCD"/>
</dbReference>
<dbReference type="PROSITE" id="PS51898">
    <property type="entry name" value="TYR_RECOMBINASE"/>
    <property type="match status" value="1"/>
</dbReference>
<gene>
    <name evidence="4" type="ORF">JBF12_30070</name>
</gene>
<proteinExistence type="predicted"/>
<evidence type="ECO:0000256" key="2">
    <source>
        <dbReference type="SAM" id="MobiDB-lite"/>
    </source>
</evidence>
<feature type="compositionally biased region" description="Basic and acidic residues" evidence="2">
    <location>
        <begin position="452"/>
        <end position="466"/>
    </location>
</feature>
<evidence type="ECO:0000259" key="3">
    <source>
        <dbReference type="PROSITE" id="PS51898"/>
    </source>
</evidence>
<keyword evidence="5" id="KW-1185">Reference proteome</keyword>
<dbReference type="PANTHER" id="PTHR30349:SF64">
    <property type="entry name" value="PROPHAGE INTEGRASE INTD-RELATED"/>
    <property type="match status" value="1"/>
</dbReference>
<feature type="region of interest" description="Disordered" evidence="2">
    <location>
        <begin position="449"/>
        <end position="472"/>
    </location>
</feature>
<dbReference type="InterPro" id="IPR013762">
    <property type="entry name" value="Integrase-like_cat_sf"/>
</dbReference>
<feature type="domain" description="Tyr recombinase" evidence="3">
    <location>
        <begin position="240"/>
        <end position="453"/>
    </location>
</feature>
<comment type="caution">
    <text evidence="4">The sequence shown here is derived from an EMBL/GenBank/DDBJ whole genome shotgun (WGS) entry which is preliminary data.</text>
</comment>
<dbReference type="InterPro" id="IPR002104">
    <property type="entry name" value="Integrase_catalytic"/>
</dbReference>
<evidence type="ECO:0000256" key="1">
    <source>
        <dbReference type="ARBA" id="ARBA00023172"/>
    </source>
</evidence>
<keyword evidence="1" id="KW-0233">DNA recombination</keyword>
<reference evidence="4 5" key="1">
    <citation type="submission" date="2020-12" db="EMBL/GenBank/DDBJ databases">
        <authorList>
            <person name="Kusuma A.B."/>
            <person name="Nouioui I."/>
            <person name="Goodfellow M."/>
        </authorList>
    </citation>
    <scope>NUCLEOTIDE SEQUENCE [LARGE SCALE GENOMIC DNA]</scope>
    <source>
        <strain evidence="4 5">DSM 41764</strain>
    </source>
</reference>
<name>A0ABS0RIA9_9ACTN</name>
<sequence length="472" mass="52443">MLTYDVQIWSIRKRANRAKPYQLRWRVGPRPHSKSYTLKAQADGRRAELLTALRQREQFDVDTGLPASELADQTSPTWYEHACAYAVMKWPDASAKHRAGIADALATITPELVTDKRGALDKKVLRRALYSWAFSIRPDDNGTLKLRAEVEEAPEEVAAALRWIARKSVKVTDLNTPSVLRSALEALNLRLDGKRAAENTIHRKETVFSNCLRYAVEREALASLPLGKVDWKAPETDDEVDFRFVPGPRQAKALIAAVGAQGQRGGHLRAFFGCLYYAAMRPAEVTDLRVSACTLPDEGWGELVLSGSTPRVGSAWTDSGESFDSRGLKRRARKATRSVPIPPVLVRLLRAHIKEYGAADDGRLFRAHRGGHVLSKEYGEIWQKARDAVLSPEEAASPLAEVPYSLRHAGVSLWLESGVAPAEVARRAGHSIAVLFRFYAKAIHRNQQRSNEQIERSLDAAEKDEAANDADS</sequence>
<dbReference type="PANTHER" id="PTHR30349">
    <property type="entry name" value="PHAGE INTEGRASE-RELATED"/>
    <property type="match status" value="1"/>
</dbReference>
<dbReference type="EMBL" id="JAEEAQ010000377">
    <property type="protein sequence ID" value="MBI0317156.1"/>
    <property type="molecule type" value="Genomic_DNA"/>
</dbReference>